<evidence type="ECO:0000256" key="1">
    <source>
        <dbReference type="ARBA" id="ARBA00004496"/>
    </source>
</evidence>
<comment type="similarity">
    <text evidence="2">Belongs to the NAC-alpha family.</text>
</comment>
<protein>
    <recommendedName>
        <fullName evidence="3">Nascent polypeptide-associated complex subunit alpha</fullName>
    </recommendedName>
    <alternativeName>
        <fullName evidence="4">Alpha-NAC</fullName>
    </alternativeName>
</protein>
<accession>A0AAF0EUE6</accession>
<evidence type="ECO:0000256" key="5">
    <source>
        <dbReference type="SAM" id="MobiDB-lite"/>
    </source>
</evidence>
<dbReference type="GO" id="GO:0005854">
    <property type="term" value="C:nascent polypeptide-associated complex"/>
    <property type="evidence" value="ECO:0007669"/>
    <property type="project" value="InterPro"/>
</dbReference>
<dbReference type="EMBL" id="CP119878">
    <property type="protein sequence ID" value="WFD34541.1"/>
    <property type="molecule type" value="Genomic_DNA"/>
</dbReference>
<dbReference type="CDD" id="cd14358">
    <property type="entry name" value="UBA_NAC_euk"/>
    <property type="match status" value="1"/>
</dbReference>
<dbReference type="CDD" id="cd22054">
    <property type="entry name" value="NAC_NACA"/>
    <property type="match status" value="1"/>
</dbReference>
<comment type="subcellular location">
    <subcellularLocation>
        <location evidence="1">Cytoplasm</location>
    </subcellularLocation>
</comment>
<dbReference type="Gene3D" id="1.10.8.10">
    <property type="entry name" value="DNA helicase RuvA subunit, C-terminal domain"/>
    <property type="match status" value="1"/>
</dbReference>
<feature type="domain" description="NAC-A/B" evidence="6">
    <location>
        <begin position="33"/>
        <end position="98"/>
    </location>
</feature>
<dbReference type="Proteomes" id="UP001219933">
    <property type="component" value="Chromosome 2"/>
</dbReference>
<dbReference type="Gene3D" id="2.20.70.30">
    <property type="entry name" value="Nascent polypeptide-associated complex domain"/>
    <property type="match status" value="1"/>
</dbReference>
<evidence type="ECO:0000256" key="3">
    <source>
        <dbReference type="ARBA" id="ARBA00014437"/>
    </source>
</evidence>
<evidence type="ECO:0000256" key="4">
    <source>
        <dbReference type="ARBA" id="ARBA00030300"/>
    </source>
</evidence>
<evidence type="ECO:0000259" key="6">
    <source>
        <dbReference type="PROSITE" id="PS51151"/>
    </source>
</evidence>
<dbReference type="InterPro" id="IPR016641">
    <property type="entry name" value="EGD2/NACA0like"/>
</dbReference>
<evidence type="ECO:0000313" key="8">
    <source>
        <dbReference type="Proteomes" id="UP001219933"/>
    </source>
</evidence>
<dbReference type="PIRSF" id="PIRSF015901">
    <property type="entry name" value="NAC_alpha"/>
    <property type="match status" value="1"/>
</dbReference>
<dbReference type="AlphaFoldDB" id="A0AAF0EUE6"/>
<evidence type="ECO:0000256" key="2">
    <source>
        <dbReference type="ARBA" id="ARBA00009882"/>
    </source>
</evidence>
<dbReference type="InterPro" id="IPR002715">
    <property type="entry name" value="Nas_poly-pep-assoc_cplx_dom"/>
</dbReference>
<sequence length="193" mass="20858">MSNTIEEIREDIEEVEQQPQGSGDVTIPERVQSRAERKSRKSMQGIGLKQIPGIKRVTLRRPRGHLFVVSEPDVYKSSVSDVYVIFGEVKSEDTSALAQAQAAQQLLANEARENAGAAPAAAASAPQVNLSDVASSKKKAEEEEDDGEPIDETGVDAQDIELVIEQVGCSRRKAVKALKESEGDLINAIMSIS</sequence>
<keyword evidence="8" id="KW-1185">Reference proteome</keyword>
<dbReference type="SMART" id="SM01407">
    <property type="entry name" value="NAC"/>
    <property type="match status" value="1"/>
</dbReference>
<dbReference type="Pfam" id="PF19026">
    <property type="entry name" value="UBA_HYPK"/>
    <property type="match status" value="1"/>
</dbReference>
<organism evidence="7 8">
    <name type="scientific">Malassezia cuniculi</name>
    <dbReference type="NCBI Taxonomy" id="948313"/>
    <lineage>
        <taxon>Eukaryota</taxon>
        <taxon>Fungi</taxon>
        <taxon>Dikarya</taxon>
        <taxon>Basidiomycota</taxon>
        <taxon>Ustilaginomycotina</taxon>
        <taxon>Malasseziomycetes</taxon>
        <taxon>Malasseziales</taxon>
        <taxon>Malasseziaceae</taxon>
        <taxon>Malassezia</taxon>
    </lineage>
</organism>
<feature type="compositionally biased region" description="Low complexity" evidence="5">
    <location>
        <begin position="111"/>
        <end position="126"/>
    </location>
</feature>
<feature type="compositionally biased region" description="Acidic residues" evidence="5">
    <location>
        <begin position="142"/>
        <end position="154"/>
    </location>
</feature>
<name>A0AAF0EUE6_9BASI</name>
<dbReference type="InterPro" id="IPR044034">
    <property type="entry name" value="NAC-like_UBA"/>
</dbReference>
<reference evidence="7" key="1">
    <citation type="submission" date="2023-03" db="EMBL/GenBank/DDBJ databases">
        <title>Mating type loci evolution in Malassezia.</title>
        <authorList>
            <person name="Coelho M.A."/>
        </authorList>
    </citation>
    <scope>NUCLEOTIDE SEQUENCE</scope>
    <source>
        <strain evidence="7">CBS 11721</strain>
    </source>
</reference>
<feature type="region of interest" description="Disordered" evidence="5">
    <location>
        <begin position="12"/>
        <end position="47"/>
    </location>
</feature>
<evidence type="ECO:0000313" key="7">
    <source>
        <dbReference type="EMBL" id="WFD34541.1"/>
    </source>
</evidence>
<dbReference type="PANTHER" id="PTHR21713">
    <property type="entry name" value="NASCENT POLYPEPTIDE ASSOCIATED COMPLEX ALPHA SUBUNIT-RELATED"/>
    <property type="match status" value="1"/>
</dbReference>
<proteinExistence type="inferred from homology"/>
<dbReference type="Pfam" id="PF01849">
    <property type="entry name" value="NAC"/>
    <property type="match status" value="1"/>
</dbReference>
<gene>
    <name evidence="7" type="primary">EGD2</name>
    <name evidence="7" type="ORF">MCUN1_001382</name>
</gene>
<dbReference type="PROSITE" id="PS51151">
    <property type="entry name" value="NAC_AB"/>
    <property type="match status" value="1"/>
</dbReference>
<feature type="region of interest" description="Disordered" evidence="5">
    <location>
        <begin position="111"/>
        <end position="155"/>
    </location>
</feature>
<dbReference type="InterPro" id="IPR038187">
    <property type="entry name" value="NAC_A/B_dom_sf"/>
</dbReference>